<name>A0A521CRP5_9BACT</name>
<keyword evidence="2" id="KW-0808">Transferase</keyword>
<dbReference type="AlphaFoldDB" id="A0A521CRP5"/>
<accession>A0A521CRP5</accession>
<evidence type="ECO:0000256" key="1">
    <source>
        <dbReference type="ARBA" id="ARBA00009156"/>
    </source>
</evidence>
<dbReference type="PANTHER" id="PTHR43095:SF5">
    <property type="entry name" value="XYLULOSE KINASE"/>
    <property type="match status" value="1"/>
</dbReference>
<dbReference type="GO" id="GO:0016301">
    <property type="term" value="F:kinase activity"/>
    <property type="evidence" value="ECO:0007669"/>
    <property type="project" value="UniProtKB-KW"/>
</dbReference>
<dbReference type="InterPro" id="IPR018485">
    <property type="entry name" value="FGGY_C"/>
</dbReference>
<dbReference type="Proteomes" id="UP000317593">
    <property type="component" value="Unassembled WGS sequence"/>
</dbReference>
<evidence type="ECO:0000313" key="6">
    <source>
        <dbReference type="EMBL" id="SMO62078.1"/>
    </source>
</evidence>
<keyword evidence="7" id="KW-1185">Reference proteome</keyword>
<dbReference type="Pfam" id="PF00370">
    <property type="entry name" value="FGGY_N"/>
    <property type="match status" value="1"/>
</dbReference>
<dbReference type="RefSeq" id="WP_142714289.1">
    <property type="nucleotide sequence ID" value="NZ_FXTH01000007.1"/>
</dbReference>
<dbReference type="GO" id="GO:0005975">
    <property type="term" value="P:carbohydrate metabolic process"/>
    <property type="evidence" value="ECO:0007669"/>
    <property type="project" value="InterPro"/>
</dbReference>
<dbReference type="CDD" id="cd07809">
    <property type="entry name" value="ASKHA_NBD_FGGY_BaXK-like"/>
    <property type="match status" value="1"/>
</dbReference>
<evidence type="ECO:0000259" key="5">
    <source>
        <dbReference type="Pfam" id="PF02782"/>
    </source>
</evidence>
<dbReference type="InterPro" id="IPR000577">
    <property type="entry name" value="Carb_kinase_FGGY"/>
</dbReference>
<sequence length="502" mass="55162">MQLLGYDVGSSSIKASLVNVESGKEIASATSPQDELSIEAPYKGWAEQDPETWWTHIGRVTASLLEAEEADPEAIQGIGIAYQMHGLVLVDKQQNVLRPAIIWCDGRAVEIGDKAFNDLGGSYCLEHYLNSPGNFTASKLRWVREHEPELYSDIHKAMLPGDYIAMKLTGKVRTSISGLSEAILWDYQSGDIATELLDYYDISPELLPDHDPNFAVSGELTPEAARQLGLRAGIPVGYRSGDQPNNALSLNVLNPGEAAATAGTSGVIYGVTDQPLYDELSRVNTFVHVNHDEKQARYGVLLCINGTGILNSWLKNELFHGEYSYDEMNERAATVDVGSEGVTVFPFGNGPERILQQQSVGAQLKNVDFNRHGPAHVIRASQEGIAFSMNYGLQLMRQMGMDIRRIRVSRGNMFLSPVFRQAFANSTDLSVELYESSGALGAAIGAGLGMGIYENRGEAFRGLQKTETLEPDPDLQPAYQDAYQRWAELLDKELKNKTSSTY</sequence>
<reference evidence="6 7" key="1">
    <citation type="submission" date="2017-05" db="EMBL/GenBank/DDBJ databases">
        <authorList>
            <person name="Varghese N."/>
            <person name="Submissions S."/>
        </authorList>
    </citation>
    <scope>NUCLEOTIDE SEQUENCE [LARGE SCALE GENOMIC DNA]</scope>
    <source>
        <strain evidence="6 7">DSM 21194</strain>
    </source>
</reference>
<dbReference type="PIRSF" id="PIRSF000538">
    <property type="entry name" value="GlpK"/>
    <property type="match status" value="1"/>
</dbReference>
<dbReference type="InterPro" id="IPR050406">
    <property type="entry name" value="FGGY_Carb_Kinase"/>
</dbReference>
<dbReference type="SUPFAM" id="SSF53067">
    <property type="entry name" value="Actin-like ATPase domain"/>
    <property type="match status" value="2"/>
</dbReference>
<evidence type="ECO:0000313" key="7">
    <source>
        <dbReference type="Proteomes" id="UP000317593"/>
    </source>
</evidence>
<dbReference type="InterPro" id="IPR018484">
    <property type="entry name" value="FGGY_N"/>
</dbReference>
<comment type="similarity">
    <text evidence="1">Belongs to the FGGY kinase family.</text>
</comment>
<dbReference type="Gene3D" id="3.30.420.40">
    <property type="match status" value="2"/>
</dbReference>
<protein>
    <submittedName>
        <fullName evidence="6">Xylulokinase</fullName>
    </submittedName>
</protein>
<evidence type="ECO:0000256" key="2">
    <source>
        <dbReference type="ARBA" id="ARBA00022679"/>
    </source>
</evidence>
<dbReference type="PANTHER" id="PTHR43095">
    <property type="entry name" value="SUGAR KINASE"/>
    <property type="match status" value="1"/>
</dbReference>
<keyword evidence="3 6" id="KW-0418">Kinase</keyword>
<evidence type="ECO:0000259" key="4">
    <source>
        <dbReference type="Pfam" id="PF00370"/>
    </source>
</evidence>
<proteinExistence type="inferred from homology"/>
<gene>
    <name evidence="6" type="ORF">SAMN06265218_10730</name>
</gene>
<dbReference type="InterPro" id="IPR043129">
    <property type="entry name" value="ATPase_NBD"/>
</dbReference>
<dbReference type="OrthoDB" id="9805576at2"/>
<dbReference type="Pfam" id="PF02782">
    <property type="entry name" value="FGGY_C"/>
    <property type="match status" value="1"/>
</dbReference>
<organism evidence="6 7">
    <name type="scientific">Fodinibius sediminis</name>
    <dbReference type="NCBI Taxonomy" id="1214077"/>
    <lineage>
        <taxon>Bacteria</taxon>
        <taxon>Pseudomonadati</taxon>
        <taxon>Balneolota</taxon>
        <taxon>Balneolia</taxon>
        <taxon>Balneolales</taxon>
        <taxon>Balneolaceae</taxon>
        <taxon>Fodinibius</taxon>
    </lineage>
</organism>
<evidence type="ECO:0000256" key="3">
    <source>
        <dbReference type="ARBA" id="ARBA00022777"/>
    </source>
</evidence>
<feature type="domain" description="Carbohydrate kinase FGGY N-terminal" evidence="4">
    <location>
        <begin position="4"/>
        <end position="244"/>
    </location>
</feature>
<feature type="domain" description="Carbohydrate kinase FGGY C-terminal" evidence="5">
    <location>
        <begin position="258"/>
        <end position="448"/>
    </location>
</feature>
<dbReference type="EMBL" id="FXTH01000007">
    <property type="protein sequence ID" value="SMO62078.1"/>
    <property type="molecule type" value="Genomic_DNA"/>
</dbReference>